<dbReference type="Proteomes" id="UP000319383">
    <property type="component" value="Chromosome"/>
</dbReference>
<dbReference type="InterPro" id="IPR036249">
    <property type="entry name" value="Thioredoxin-like_sf"/>
</dbReference>
<keyword evidence="4" id="KW-1015">Disulfide bond</keyword>
<keyword evidence="2" id="KW-0813">Transport</keyword>
<dbReference type="PANTHER" id="PTHR45663:SF11">
    <property type="entry name" value="GEO12009P1"/>
    <property type="match status" value="1"/>
</dbReference>
<evidence type="ECO:0000313" key="7">
    <source>
        <dbReference type="EMBL" id="QDU43045.1"/>
    </source>
</evidence>
<dbReference type="CDD" id="cd02956">
    <property type="entry name" value="ybbN"/>
    <property type="match status" value="1"/>
</dbReference>
<dbReference type="PROSITE" id="PS51352">
    <property type="entry name" value="THIOREDOXIN_2"/>
    <property type="match status" value="1"/>
</dbReference>
<dbReference type="RefSeq" id="WP_145375063.1">
    <property type="nucleotide sequence ID" value="NZ_CP036276.1"/>
</dbReference>
<accession>A0A517ZKV7</accession>
<gene>
    <name evidence="7" type="primary">trxC</name>
    <name evidence="7" type="ORF">Mal52_15160</name>
</gene>
<dbReference type="InterPro" id="IPR011990">
    <property type="entry name" value="TPR-like_helical_dom_sf"/>
</dbReference>
<dbReference type="InterPro" id="IPR013766">
    <property type="entry name" value="Thioredoxin_domain"/>
</dbReference>
<keyword evidence="8" id="KW-1185">Reference proteome</keyword>
<evidence type="ECO:0000313" key="8">
    <source>
        <dbReference type="Proteomes" id="UP000319383"/>
    </source>
</evidence>
<evidence type="ECO:0000256" key="5">
    <source>
        <dbReference type="ARBA" id="ARBA00023284"/>
    </source>
</evidence>
<evidence type="ECO:0000259" key="6">
    <source>
        <dbReference type="PROSITE" id="PS51352"/>
    </source>
</evidence>
<keyword evidence="5" id="KW-0676">Redox-active center</keyword>
<evidence type="ECO:0000256" key="4">
    <source>
        <dbReference type="ARBA" id="ARBA00023157"/>
    </source>
</evidence>
<dbReference type="GO" id="GO:0047134">
    <property type="term" value="F:protein-disulfide reductase [NAD(P)H] activity"/>
    <property type="evidence" value="ECO:0007669"/>
    <property type="project" value="UniProtKB-EC"/>
</dbReference>
<comment type="similarity">
    <text evidence="1">Belongs to the thioredoxin family.</text>
</comment>
<dbReference type="AlphaFoldDB" id="A0A517ZKV7"/>
<name>A0A517ZKV7_9PLAN</name>
<dbReference type="FunFam" id="3.40.30.10:FF:000001">
    <property type="entry name" value="Thioredoxin"/>
    <property type="match status" value="1"/>
</dbReference>
<dbReference type="Gene3D" id="3.40.30.10">
    <property type="entry name" value="Glutaredoxin"/>
    <property type="match status" value="1"/>
</dbReference>
<proteinExistence type="inferred from homology"/>
<sequence length="287" mass="31684">MADESVWIIDADKDTFEQDVILRSQSMPVVVDFWATWCAPCKQLLPILEKLAVEYDGKFLLVKVNIDLQQELAMAFGVQSVPHVFAVVNGQAVDQFTGLLPEEQIRQWLDSLMPSPAQTLLSEGHALQEADPAAAEAKFREAMALEANNDAIKVGLISALFAQQKDAECSAMIAELENRGYLEDEVEKVKAELEFRAVAAEAGGVDEIRQKAGAEPDNLELQLELADALAAAHQFPEALDICLSIITRDVGKLRDKARETMVNIFHLVGDNSEVANEYRRKLASALY</sequence>
<dbReference type="PANTHER" id="PTHR45663">
    <property type="entry name" value="GEO12009P1"/>
    <property type="match status" value="1"/>
</dbReference>
<feature type="domain" description="Thioredoxin" evidence="6">
    <location>
        <begin position="1"/>
        <end position="114"/>
    </location>
</feature>
<keyword evidence="7" id="KW-0560">Oxidoreductase</keyword>
<dbReference type="EC" id="1.8.1.8" evidence="7"/>
<dbReference type="SUPFAM" id="SSF52833">
    <property type="entry name" value="Thioredoxin-like"/>
    <property type="match status" value="1"/>
</dbReference>
<dbReference type="EMBL" id="CP036276">
    <property type="protein sequence ID" value="QDU43045.1"/>
    <property type="molecule type" value="Genomic_DNA"/>
</dbReference>
<dbReference type="InterPro" id="IPR017937">
    <property type="entry name" value="Thioredoxin_CS"/>
</dbReference>
<dbReference type="GO" id="GO:0006950">
    <property type="term" value="P:response to stress"/>
    <property type="evidence" value="ECO:0007669"/>
    <property type="project" value="UniProtKB-ARBA"/>
</dbReference>
<dbReference type="Pfam" id="PF14561">
    <property type="entry name" value="TPR_20"/>
    <property type="match status" value="1"/>
</dbReference>
<organism evidence="7 8">
    <name type="scientific">Symmachiella dynata</name>
    <dbReference type="NCBI Taxonomy" id="2527995"/>
    <lineage>
        <taxon>Bacteria</taxon>
        <taxon>Pseudomonadati</taxon>
        <taxon>Planctomycetota</taxon>
        <taxon>Planctomycetia</taxon>
        <taxon>Planctomycetales</taxon>
        <taxon>Planctomycetaceae</taxon>
        <taxon>Symmachiella</taxon>
    </lineage>
</organism>
<reference evidence="7 8" key="1">
    <citation type="submission" date="2019-02" db="EMBL/GenBank/DDBJ databases">
        <title>Deep-cultivation of Planctomycetes and their phenomic and genomic characterization uncovers novel biology.</title>
        <authorList>
            <person name="Wiegand S."/>
            <person name="Jogler M."/>
            <person name="Boedeker C."/>
            <person name="Pinto D."/>
            <person name="Vollmers J."/>
            <person name="Rivas-Marin E."/>
            <person name="Kohn T."/>
            <person name="Peeters S.H."/>
            <person name="Heuer A."/>
            <person name="Rast P."/>
            <person name="Oberbeckmann S."/>
            <person name="Bunk B."/>
            <person name="Jeske O."/>
            <person name="Meyerdierks A."/>
            <person name="Storesund J.E."/>
            <person name="Kallscheuer N."/>
            <person name="Luecker S."/>
            <person name="Lage O.M."/>
            <person name="Pohl T."/>
            <person name="Merkel B.J."/>
            <person name="Hornburger P."/>
            <person name="Mueller R.-W."/>
            <person name="Bruemmer F."/>
            <person name="Labrenz M."/>
            <person name="Spormann A.M."/>
            <person name="Op den Camp H."/>
            <person name="Overmann J."/>
            <person name="Amann R."/>
            <person name="Jetten M.S.M."/>
            <person name="Mascher T."/>
            <person name="Medema M.H."/>
            <person name="Devos D.P."/>
            <person name="Kaster A.-K."/>
            <person name="Ovreas L."/>
            <person name="Rohde M."/>
            <person name="Galperin M.Y."/>
            <person name="Jogler C."/>
        </authorList>
    </citation>
    <scope>NUCLEOTIDE SEQUENCE [LARGE SCALE GENOMIC DNA]</scope>
    <source>
        <strain evidence="7 8">Mal52</strain>
    </source>
</reference>
<protein>
    <submittedName>
        <fullName evidence="7">Thioredoxin-2</fullName>
        <ecNumber evidence="7">1.8.1.8</ecNumber>
    </submittedName>
</protein>
<dbReference type="KEGG" id="sdyn:Mal52_15160"/>
<dbReference type="Gene3D" id="1.25.40.10">
    <property type="entry name" value="Tetratricopeptide repeat domain"/>
    <property type="match status" value="1"/>
</dbReference>
<evidence type="ECO:0000256" key="2">
    <source>
        <dbReference type="ARBA" id="ARBA00022448"/>
    </source>
</evidence>
<evidence type="ECO:0000256" key="3">
    <source>
        <dbReference type="ARBA" id="ARBA00022982"/>
    </source>
</evidence>
<dbReference type="PROSITE" id="PS00194">
    <property type="entry name" value="THIOREDOXIN_1"/>
    <property type="match status" value="1"/>
</dbReference>
<dbReference type="GO" id="GO:0005737">
    <property type="term" value="C:cytoplasm"/>
    <property type="evidence" value="ECO:0007669"/>
    <property type="project" value="TreeGrafter"/>
</dbReference>
<dbReference type="SUPFAM" id="SSF48452">
    <property type="entry name" value="TPR-like"/>
    <property type="match status" value="1"/>
</dbReference>
<keyword evidence="3" id="KW-0249">Electron transport</keyword>
<evidence type="ECO:0000256" key="1">
    <source>
        <dbReference type="ARBA" id="ARBA00008987"/>
    </source>
</evidence>
<dbReference type="Pfam" id="PF00085">
    <property type="entry name" value="Thioredoxin"/>
    <property type="match status" value="1"/>
</dbReference>